<dbReference type="Proteomes" id="UP000265520">
    <property type="component" value="Unassembled WGS sequence"/>
</dbReference>
<reference evidence="2 3" key="1">
    <citation type="journal article" date="2018" name="Front. Plant Sci.">
        <title>Red Clover (Trifolium pratense) and Zigzag Clover (T. medium) - A Picture of Genomic Similarities and Differences.</title>
        <authorList>
            <person name="Dluhosova J."/>
            <person name="Istvanek J."/>
            <person name="Nedelnik J."/>
            <person name="Repkova J."/>
        </authorList>
    </citation>
    <scope>NUCLEOTIDE SEQUENCE [LARGE SCALE GENOMIC DNA]</scope>
    <source>
        <strain evidence="3">cv. 10/8</strain>
        <tissue evidence="2">Leaf</tissue>
    </source>
</reference>
<evidence type="ECO:0000313" key="3">
    <source>
        <dbReference type="Proteomes" id="UP000265520"/>
    </source>
</evidence>
<feature type="compositionally biased region" description="Low complexity" evidence="1">
    <location>
        <begin position="14"/>
        <end position="25"/>
    </location>
</feature>
<name>A0A392VKU7_9FABA</name>
<keyword evidence="3" id="KW-1185">Reference proteome</keyword>
<feature type="non-terminal residue" evidence="2">
    <location>
        <position position="53"/>
    </location>
</feature>
<comment type="caution">
    <text evidence="2">The sequence shown here is derived from an EMBL/GenBank/DDBJ whole genome shotgun (WGS) entry which is preliminary data.</text>
</comment>
<evidence type="ECO:0000256" key="1">
    <source>
        <dbReference type="SAM" id="MobiDB-lite"/>
    </source>
</evidence>
<proteinExistence type="predicted"/>
<accession>A0A392VKU7</accession>
<dbReference type="AlphaFoldDB" id="A0A392VKU7"/>
<sequence length="53" mass="6087">MRLWDEWKVVQAVSNSSRNNEQQQNLAHWQPPSQGKYKCNVDAGFHNDAGKTS</sequence>
<feature type="region of interest" description="Disordered" evidence="1">
    <location>
        <begin position="14"/>
        <end position="35"/>
    </location>
</feature>
<evidence type="ECO:0000313" key="2">
    <source>
        <dbReference type="EMBL" id="MCI87611.1"/>
    </source>
</evidence>
<dbReference type="EMBL" id="LXQA011170543">
    <property type="protein sequence ID" value="MCI87611.1"/>
    <property type="molecule type" value="Genomic_DNA"/>
</dbReference>
<organism evidence="2 3">
    <name type="scientific">Trifolium medium</name>
    <dbReference type="NCBI Taxonomy" id="97028"/>
    <lineage>
        <taxon>Eukaryota</taxon>
        <taxon>Viridiplantae</taxon>
        <taxon>Streptophyta</taxon>
        <taxon>Embryophyta</taxon>
        <taxon>Tracheophyta</taxon>
        <taxon>Spermatophyta</taxon>
        <taxon>Magnoliopsida</taxon>
        <taxon>eudicotyledons</taxon>
        <taxon>Gunneridae</taxon>
        <taxon>Pentapetalae</taxon>
        <taxon>rosids</taxon>
        <taxon>fabids</taxon>
        <taxon>Fabales</taxon>
        <taxon>Fabaceae</taxon>
        <taxon>Papilionoideae</taxon>
        <taxon>50 kb inversion clade</taxon>
        <taxon>NPAAA clade</taxon>
        <taxon>Hologalegina</taxon>
        <taxon>IRL clade</taxon>
        <taxon>Trifolieae</taxon>
        <taxon>Trifolium</taxon>
    </lineage>
</organism>
<protein>
    <submittedName>
        <fullName evidence="2">Uncharacterized protein</fullName>
    </submittedName>
</protein>